<gene>
    <name evidence="9" type="primary">secD</name>
    <name evidence="14" type="ORF">IMCC3135_25660</name>
</gene>
<feature type="domain" description="Protein export membrane protein SecD/SecF C-terminal" evidence="10">
    <location>
        <begin position="423"/>
        <end position="593"/>
    </location>
</feature>
<dbReference type="NCBIfam" id="TIGR01129">
    <property type="entry name" value="secD"/>
    <property type="match status" value="1"/>
</dbReference>
<dbReference type="GO" id="GO:0065002">
    <property type="term" value="P:intracellular protein transmembrane transport"/>
    <property type="evidence" value="ECO:0007669"/>
    <property type="project" value="UniProtKB-UniRule"/>
</dbReference>
<evidence type="ECO:0000256" key="6">
    <source>
        <dbReference type="ARBA" id="ARBA00022989"/>
    </source>
</evidence>
<dbReference type="GO" id="GO:0006605">
    <property type="term" value="P:protein targeting"/>
    <property type="evidence" value="ECO:0007669"/>
    <property type="project" value="UniProtKB-UniRule"/>
</dbReference>
<dbReference type="Pfam" id="PF22599">
    <property type="entry name" value="SecDF_P1_head"/>
    <property type="match status" value="1"/>
</dbReference>
<evidence type="ECO:0000256" key="5">
    <source>
        <dbReference type="ARBA" id="ARBA00022927"/>
    </source>
</evidence>
<keyword evidence="6 9" id="KW-1133">Transmembrane helix</keyword>
<dbReference type="Gene3D" id="1.20.1640.10">
    <property type="entry name" value="Multidrug efflux transporter AcrB transmembrane domain"/>
    <property type="match status" value="1"/>
</dbReference>
<evidence type="ECO:0000313" key="15">
    <source>
        <dbReference type="Proteomes" id="UP000250079"/>
    </source>
</evidence>
<reference evidence="14 15" key="1">
    <citation type="submission" date="2016-12" db="EMBL/GenBank/DDBJ databases">
        <authorList>
            <person name="Song W.-J."/>
            <person name="Kurnit D.M."/>
        </authorList>
    </citation>
    <scope>NUCLEOTIDE SEQUENCE [LARGE SCALE GENOMIC DNA]</scope>
    <source>
        <strain evidence="14 15">IMCC3135</strain>
    </source>
</reference>
<feature type="domain" description="Protein translocase subunit SecDF P1" evidence="12">
    <location>
        <begin position="228"/>
        <end position="286"/>
    </location>
</feature>
<evidence type="ECO:0000256" key="9">
    <source>
        <dbReference type="HAMAP-Rule" id="MF_01463"/>
    </source>
</evidence>
<name>A0A2Z2NZG5_9GAMM</name>
<dbReference type="Gene3D" id="3.30.1360.200">
    <property type="match status" value="1"/>
</dbReference>
<dbReference type="Pfam" id="PF07549">
    <property type="entry name" value="Sec_GG"/>
    <property type="match status" value="1"/>
</dbReference>
<feature type="transmembrane region" description="Helical" evidence="9">
    <location>
        <begin position="567"/>
        <end position="591"/>
    </location>
</feature>
<comment type="similarity">
    <text evidence="9">Belongs to the SecD/SecF family. SecD subfamily.</text>
</comment>
<dbReference type="Proteomes" id="UP000250079">
    <property type="component" value="Chromosome"/>
</dbReference>
<keyword evidence="4 9" id="KW-0812">Transmembrane</keyword>
<evidence type="ECO:0000256" key="2">
    <source>
        <dbReference type="ARBA" id="ARBA00022448"/>
    </source>
</evidence>
<keyword evidence="7 9" id="KW-0811">Translocation</keyword>
<comment type="function">
    <text evidence="9">Part of the Sec protein translocase complex. Interacts with the SecYEG preprotein conducting channel. SecDF uses the proton motive force (PMF) to complete protein translocation after the ATP-dependent function of SecA.</text>
</comment>
<feature type="transmembrane region" description="Helical" evidence="9">
    <location>
        <begin position="539"/>
        <end position="561"/>
    </location>
</feature>
<keyword evidence="8 9" id="KW-0472">Membrane</keyword>
<dbReference type="FunFam" id="1.20.1640.10:FF:000004">
    <property type="entry name" value="Protein translocase subunit SecD"/>
    <property type="match status" value="1"/>
</dbReference>
<proteinExistence type="inferred from homology"/>
<evidence type="ECO:0000259" key="10">
    <source>
        <dbReference type="Pfam" id="PF02355"/>
    </source>
</evidence>
<evidence type="ECO:0000256" key="7">
    <source>
        <dbReference type="ARBA" id="ARBA00023010"/>
    </source>
</evidence>
<dbReference type="FunFam" id="3.30.70.3400:FF:000003">
    <property type="entry name" value="Preprotein translocase subunit SecD"/>
    <property type="match status" value="1"/>
</dbReference>
<dbReference type="OrthoDB" id="9805019at2"/>
<keyword evidence="15" id="KW-1185">Reference proteome</keyword>
<keyword evidence="3 9" id="KW-1003">Cell membrane</keyword>
<dbReference type="GO" id="GO:0005886">
    <property type="term" value="C:plasma membrane"/>
    <property type="evidence" value="ECO:0007669"/>
    <property type="project" value="UniProtKB-SubCell"/>
</dbReference>
<dbReference type="GO" id="GO:0015450">
    <property type="term" value="F:protein-transporting ATPase activity"/>
    <property type="evidence" value="ECO:0007669"/>
    <property type="project" value="InterPro"/>
</dbReference>
<dbReference type="Pfam" id="PF02355">
    <property type="entry name" value="SecD_SecF_C"/>
    <property type="match status" value="1"/>
</dbReference>
<dbReference type="RefSeq" id="WP_088920132.1">
    <property type="nucleotide sequence ID" value="NZ_CP018632.1"/>
</dbReference>
<dbReference type="PANTHER" id="PTHR30081">
    <property type="entry name" value="PROTEIN-EXPORT MEMBRANE PROTEIN SEC"/>
    <property type="match status" value="1"/>
</dbReference>
<dbReference type="InterPro" id="IPR022813">
    <property type="entry name" value="SecD/SecF_arch_bac"/>
</dbReference>
<accession>A0A2Z2NZG5</accession>
<evidence type="ECO:0000313" key="14">
    <source>
        <dbReference type="EMBL" id="ASJ75188.1"/>
    </source>
</evidence>
<dbReference type="InterPro" id="IPR048631">
    <property type="entry name" value="SecD_1st"/>
</dbReference>
<organism evidence="14 15">
    <name type="scientific">Granulosicoccus antarcticus IMCC3135</name>
    <dbReference type="NCBI Taxonomy" id="1192854"/>
    <lineage>
        <taxon>Bacteria</taxon>
        <taxon>Pseudomonadati</taxon>
        <taxon>Pseudomonadota</taxon>
        <taxon>Gammaproteobacteria</taxon>
        <taxon>Chromatiales</taxon>
        <taxon>Granulosicoccaceae</taxon>
        <taxon>Granulosicoccus</taxon>
    </lineage>
</organism>
<evidence type="ECO:0000256" key="1">
    <source>
        <dbReference type="ARBA" id="ARBA00004651"/>
    </source>
</evidence>
<evidence type="ECO:0000256" key="3">
    <source>
        <dbReference type="ARBA" id="ARBA00022475"/>
    </source>
</evidence>
<comment type="caution">
    <text evidence="9">Lacks conserved residue(s) required for the propagation of feature annotation.</text>
</comment>
<dbReference type="InterPro" id="IPR054384">
    <property type="entry name" value="SecDF_P1_head"/>
</dbReference>
<dbReference type="InterPro" id="IPR048634">
    <property type="entry name" value="SecD_SecF_C"/>
</dbReference>
<dbReference type="SUPFAM" id="SSF82866">
    <property type="entry name" value="Multidrug efflux transporter AcrB transmembrane domain"/>
    <property type="match status" value="1"/>
</dbReference>
<comment type="subcellular location">
    <subcellularLocation>
        <location evidence="1 9">Cell membrane</location>
        <topology evidence="1 9">Multi-pass membrane protein</topology>
    </subcellularLocation>
</comment>
<comment type="subunit">
    <text evidence="9">Forms a complex with SecF. Part of the essential Sec protein translocation apparatus which comprises SecA, SecYEG and auxiliary proteins SecDF-YajC and YidC.</text>
</comment>
<dbReference type="Gene3D" id="3.30.70.3400">
    <property type="match status" value="2"/>
</dbReference>
<dbReference type="PANTHER" id="PTHR30081:SF1">
    <property type="entry name" value="PROTEIN TRANSLOCASE SUBUNIT SECD"/>
    <property type="match status" value="1"/>
</dbReference>
<dbReference type="InterPro" id="IPR055344">
    <property type="entry name" value="SecD_SecF_C_bact"/>
</dbReference>
<dbReference type="AlphaFoldDB" id="A0A2Z2NZG5"/>
<dbReference type="EMBL" id="CP018632">
    <property type="protein sequence ID" value="ASJ75188.1"/>
    <property type="molecule type" value="Genomic_DNA"/>
</dbReference>
<dbReference type="Pfam" id="PF13721">
    <property type="entry name" value="SecD-TM1"/>
    <property type="match status" value="1"/>
</dbReference>
<dbReference type="KEGG" id="gai:IMCC3135_25660"/>
<keyword evidence="2 9" id="KW-0813">Transport</keyword>
<evidence type="ECO:0000256" key="4">
    <source>
        <dbReference type="ARBA" id="ARBA00022692"/>
    </source>
</evidence>
<feature type="transmembrane region" description="Helical" evidence="9">
    <location>
        <begin position="444"/>
        <end position="463"/>
    </location>
</feature>
<keyword evidence="5 9" id="KW-0653">Protein transport</keyword>
<dbReference type="Pfam" id="PF21760">
    <property type="entry name" value="SecD_1st"/>
    <property type="match status" value="1"/>
</dbReference>
<dbReference type="HAMAP" id="MF_01463_B">
    <property type="entry name" value="SecD_B"/>
    <property type="match status" value="1"/>
</dbReference>
<dbReference type="InterPro" id="IPR005791">
    <property type="entry name" value="SecD"/>
</dbReference>
<dbReference type="NCBIfam" id="TIGR00916">
    <property type="entry name" value="2A0604s01"/>
    <property type="match status" value="1"/>
</dbReference>
<protein>
    <recommendedName>
        <fullName evidence="9">Protein translocase subunit SecD</fullName>
    </recommendedName>
</protein>
<evidence type="ECO:0000259" key="12">
    <source>
        <dbReference type="Pfam" id="PF21760"/>
    </source>
</evidence>
<feature type="transmembrane region" description="Helical" evidence="9">
    <location>
        <begin position="470"/>
        <end position="490"/>
    </location>
</feature>
<evidence type="ECO:0000256" key="8">
    <source>
        <dbReference type="ARBA" id="ARBA00023136"/>
    </source>
</evidence>
<feature type="domain" description="SecDF P1 head subdomain" evidence="13">
    <location>
        <begin position="295"/>
        <end position="422"/>
    </location>
</feature>
<dbReference type="GO" id="GO:0043952">
    <property type="term" value="P:protein transport by the Sec complex"/>
    <property type="evidence" value="ECO:0007669"/>
    <property type="project" value="UniProtKB-UniRule"/>
</dbReference>
<evidence type="ECO:0000259" key="11">
    <source>
        <dbReference type="Pfam" id="PF13721"/>
    </source>
</evidence>
<evidence type="ECO:0000259" key="13">
    <source>
        <dbReference type="Pfam" id="PF22599"/>
    </source>
</evidence>
<feature type="domain" description="SecD export protein N-terminal TM" evidence="11">
    <location>
        <begin position="3"/>
        <end position="103"/>
    </location>
</feature>
<sequence>MTNTNPLWKTLLLAAVLLIGVLFALPNLFGSDPAVQISARSAELTANDVAKFNKILADSGFTDAEIREDDGRYLALFTSEDEQLRARDALAAELDPNSYITALNLVDASPAWLRNIAQPMFLGLDLRGGVHFLMEVDMEAAIASAEERFIPAWKREVREAKIRGTSIQHSKGELSARFKDVAERDRMLDVFREEAQDLEFQTSEEGEFAYITAKLSEIAIQEEQRSALQQNIVTLRNRINELGVSEPVIQQQGLERIVVQLPGVQDTARAKEILGATATLEYRLVSTRSDARPYKRREDGSTIMLDRDIIVTGDQIKGASSGIDQQTGTAAVFVNLDNAGARRMQEVTQENVGNLMAVVYIENRIDNIQVNGETVKKVTKVEEVINAATIRDVLSHRFQTTGLGAQEAADLALLLRAGALKAPVQIVEERTVGPSLGKDNIRQGFMSAVVGLAIVVVFMAVYYRVFGIIAGLALVTNVVLIIAVLGALTATLTLPGIAGIVLTVGMAVDANVLIFERIREELKSGTAVQTAISAGYDKAFSTIADANVTTLIAAVVLFSLGTGPIKGFAVTLCIGILTSMFTAIFGTRVIVNTLYGGRRLNTLPI</sequence>
<dbReference type="InterPro" id="IPR022646">
    <property type="entry name" value="SecD/SecF_CS"/>
</dbReference>
<dbReference type="InterPro" id="IPR027398">
    <property type="entry name" value="SecD-TM"/>
</dbReference>